<sequence>MWQVNVNLGLTQGPMSISHFFHIKKIPAVPEAYFLSPCIYIVYTHRDAVVVLAKRLRDAGIPCPDVGVGSTPTCSRPPTDLEGVTEMHPGNYIFYDTAQLAIGSCDTVDDVAVRIATRVVGHYPPSTLLIDMGWTAQGGGQGKEAYYGEFTNAPDLRIRQLKQEAGEVESREGGSIDFSKYPVGSILMFAPYHSCAAGHCHQSLKVVAHGKIVGELEVAKGW</sequence>
<organism evidence="2">
    <name type="scientific">Octactis speculum</name>
    <dbReference type="NCBI Taxonomy" id="3111310"/>
    <lineage>
        <taxon>Eukaryota</taxon>
        <taxon>Sar</taxon>
        <taxon>Stramenopiles</taxon>
        <taxon>Ochrophyta</taxon>
        <taxon>Dictyochophyceae</taxon>
        <taxon>Dictyochales</taxon>
        <taxon>Dictyochaceae</taxon>
        <taxon>Octactis</taxon>
    </lineage>
</organism>
<feature type="domain" description="D-serine dehydratase-like" evidence="1">
    <location>
        <begin position="112"/>
        <end position="208"/>
    </location>
</feature>
<name>A0A7S2C2R7_9STRA</name>
<dbReference type="InterPro" id="IPR051466">
    <property type="entry name" value="D-amino_acid_metab_enzyme"/>
</dbReference>
<dbReference type="PANTHER" id="PTHR28004:SF2">
    <property type="entry name" value="D-SERINE DEHYDRATASE"/>
    <property type="match status" value="1"/>
</dbReference>
<evidence type="ECO:0000259" key="1">
    <source>
        <dbReference type="SMART" id="SM01119"/>
    </source>
</evidence>
<gene>
    <name evidence="2" type="ORF">DSPE1174_LOCUS11843</name>
</gene>
<dbReference type="Pfam" id="PF14031">
    <property type="entry name" value="D-ser_dehydrat"/>
    <property type="match status" value="1"/>
</dbReference>
<protein>
    <recommendedName>
        <fullName evidence="1">D-serine dehydratase-like domain-containing protein</fullName>
    </recommendedName>
</protein>
<reference evidence="2" key="1">
    <citation type="submission" date="2021-01" db="EMBL/GenBank/DDBJ databases">
        <authorList>
            <person name="Corre E."/>
            <person name="Pelletier E."/>
            <person name="Niang G."/>
            <person name="Scheremetjew M."/>
            <person name="Finn R."/>
            <person name="Kale V."/>
            <person name="Holt S."/>
            <person name="Cochrane G."/>
            <person name="Meng A."/>
            <person name="Brown T."/>
            <person name="Cohen L."/>
        </authorList>
    </citation>
    <scope>NUCLEOTIDE SEQUENCE</scope>
    <source>
        <strain evidence="2">CCMP1381</strain>
    </source>
</reference>
<dbReference type="GO" id="GO:0036088">
    <property type="term" value="P:D-serine catabolic process"/>
    <property type="evidence" value="ECO:0007669"/>
    <property type="project" value="TreeGrafter"/>
</dbReference>
<dbReference type="InterPro" id="IPR026956">
    <property type="entry name" value="D-ser_dehydrat-like_dom"/>
</dbReference>
<dbReference type="GO" id="GO:0008721">
    <property type="term" value="F:D-serine ammonia-lyase activity"/>
    <property type="evidence" value="ECO:0007669"/>
    <property type="project" value="TreeGrafter"/>
</dbReference>
<proteinExistence type="predicted"/>
<evidence type="ECO:0000313" key="2">
    <source>
        <dbReference type="EMBL" id="CAD9414059.1"/>
    </source>
</evidence>
<dbReference type="AlphaFoldDB" id="A0A7S2C2R7"/>
<dbReference type="PANTHER" id="PTHR28004">
    <property type="entry name" value="ZGC:162816-RELATED"/>
    <property type="match status" value="1"/>
</dbReference>
<dbReference type="SMART" id="SM01119">
    <property type="entry name" value="D-ser_dehydrat"/>
    <property type="match status" value="1"/>
</dbReference>
<dbReference type="EMBL" id="HBGS01023320">
    <property type="protein sequence ID" value="CAD9414059.1"/>
    <property type="molecule type" value="Transcribed_RNA"/>
</dbReference>
<accession>A0A7S2C2R7</accession>
<dbReference type="InterPro" id="IPR042208">
    <property type="entry name" value="D-ser_dehydrat-like_sf"/>
</dbReference>
<dbReference type="Gene3D" id="2.40.37.20">
    <property type="entry name" value="D-serine dehydratase-like domain"/>
    <property type="match status" value="1"/>
</dbReference>